<dbReference type="AlphaFoldDB" id="A0A238D7D5"/>
<organism evidence="1 2">
    <name type="scientific">Thiomonas delicata</name>
    <name type="common">Thiomonas cuprina</name>
    <dbReference type="NCBI Taxonomy" id="364030"/>
    <lineage>
        <taxon>Bacteria</taxon>
        <taxon>Pseudomonadati</taxon>
        <taxon>Pseudomonadota</taxon>
        <taxon>Betaproteobacteria</taxon>
        <taxon>Burkholderiales</taxon>
        <taxon>Thiomonas</taxon>
    </lineage>
</organism>
<name>A0A238D7D5_THIDL</name>
<sequence>MKPLISPCTATTPKRANKVSASALTRAATLHVWAAERSNAIECLCLGLGRRGKLSTFHNEGLEISTTATRNAKNRPMPLIIHDFFVFKKESY</sequence>
<protein>
    <submittedName>
        <fullName evidence="1">Uncharacterized protein</fullName>
    </submittedName>
</protein>
<reference evidence="1 2" key="1">
    <citation type="submission" date="2016-06" db="EMBL/GenBank/DDBJ databases">
        <authorList>
            <person name="Kjaerup R.B."/>
            <person name="Dalgaard T.S."/>
            <person name="Juul-Madsen H.R."/>
        </authorList>
    </citation>
    <scope>NUCLEOTIDE SEQUENCE [LARGE SCALE GENOMIC DNA]</scope>
    <source>
        <strain evidence="1 2">DSM 16361</strain>
    </source>
</reference>
<gene>
    <name evidence="1" type="ORF">THIARS_70837</name>
</gene>
<dbReference type="EMBL" id="FLMQ01000056">
    <property type="protein sequence ID" value="SBP89217.1"/>
    <property type="molecule type" value="Genomic_DNA"/>
</dbReference>
<proteinExistence type="predicted"/>
<keyword evidence="2" id="KW-1185">Reference proteome</keyword>
<evidence type="ECO:0000313" key="2">
    <source>
        <dbReference type="Proteomes" id="UP000214566"/>
    </source>
</evidence>
<dbReference type="Proteomes" id="UP000214566">
    <property type="component" value="Unassembled WGS sequence"/>
</dbReference>
<evidence type="ECO:0000313" key="1">
    <source>
        <dbReference type="EMBL" id="SBP89217.1"/>
    </source>
</evidence>
<accession>A0A238D7D5</accession>